<gene>
    <name evidence="2" type="ORF">R3Q16_29735</name>
</gene>
<evidence type="ECO:0000313" key="3">
    <source>
        <dbReference type="Proteomes" id="UP001185927"/>
    </source>
</evidence>
<dbReference type="Pfam" id="PF01636">
    <property type="entry name" value="APH"/>
    <property type="match status" value="1"/>
</dbReference>
<dbReference type="InterPro" id="IPR011009">
    <property type="entry name" value="Kinase-like_dom_sf"/>
</dbReference>
<sequence length="285" mass="32296">METWHKGRLNNDQADHIARWLPHARLRSDLSWNLLDTVVFDVDSDHGRFVIKAGGPTNHHMGREIAAHQGFTECLARTGHAPQLIHYDRTSNLLVTRYLDGSLALGSESEFDSDIHRQAGTLARIFHNQAARISVDWNATAIAKSLAWLDKPNRIEPALIAKLRSILTTLRPGPVVVVPTHGDWQPRNWLVEEGIVKAIDFGRFDWRPAMTDFCRLAAKQWRDAPHLEDAFFAGYGTDPRLELADEWRTSNLHEAIATAVWAYQVGDERFEMQGHQMITDALTLS</sequence>
<comment type="caution">
    <text evidence="2">The sequence shown here is derived from an EMBL/GenBank/DDBJ whole genome shotgun (WGS) entry which is preliminary data.</text>
</comment>
<feature type="domain" description="Aminoglycoside phosphotransferase" evidence="1">
    <location>
        <begin position="39"/>
        <end position="239"/>
    </location>
</feature>
<dbReference type="Proteomes" id="UP001185927">
    <property type="component" value="Unassembled WGS sequence"/>
</dbReference>
<dbReference type="InterPro" id="IPR002575">
    <property type="entry name" value="Aminoglycoside_PTrfase"/>
</dbReference>
<reference evidence="2 3" key="1">
    <citation type="submission" date="2023-10" db="EMBL/GenBank/DDBJ databases">
        <title>Development of a sustainable strategy for remediation of hydrocarbon-contaminated territories based on the waste exchange concept.</title>
        <authorList>
            <person name="Krivoruchko A."/>
        </authorList>
    </citation>
    <scope>NUCLEOTIDE SEQUENCE [LARGE SCALE GENOMIC DNA]</scope>
    <source>
        <strain evidence="2 3">IEGM 1203</strain>
    </source>
</reference>
<dbReference type="Gene3D" id="3.90.1200.10">
    <property type="match status" value="1"/>
</dbReference>
<dbReference type="RefSeq" id="WP_317545245.1">
    <property type="nucleotide sequence ID" value="NZ_JAWLKB010000024.1"/>
</dbReference>
<keyword evidence="3" id="KW-1185">Reference proteome</keyword>
<evidence type="ECO:0000313" key="2">
    <source>
        <dbReference type="EMBL" id="MDV6270817.1"/>
    </source>
</evidence>
<evidence type="ECO:0000259" key="1">
    <source>
        <dbReference type="Pfam" id="PF01636"/>
    </source>
</evidence>
<name>A0ABU4C2U0_RHOGO</name>
<dbReference type="SUPFAM" id="SSF56112">
    <property type="entry name" value="Protein kinase-like (PK-like)"/>
    <property type="match status" value="1"/>
</dbReference>
<accession>A0ABU4C2U0</accession>
<organism evidence="2 3">
    <name type="scientific">Rhodococcus globerulus</name>
    <dbReference type="NCBI Taxonomy" id="33008"/>
    <lineage>
        <taxon>Bacteria</taxon>
        <taxon>Bacillati</taxon>
        <taxon>Actinomycetota</taxon>
        <taxon>Actinomycetes</taxon>
        <taxon>Mycobacteriales</taxon>
        <taxon>Nocardiaceae</taxon>
        <taxon>Rhodococcus</taxon>
    </lineage>
</organism>
<proteinExistence type="predicted"/>
<dbReference type="EMBL" id="JAWLKB010000024">
    <property type="protein sequence ID" value="MDV6270817.1"/>
    <property type="molecule type" value="Genomic_DNA"/>
</dbReference>
<protein>
    <submittedName>
        <fullName evidence="2">Phosphotransferase</fullName>
    </submittedName>
</protein>